<evidence type="ECO:0000313" key="1">
    <source>
        <dbReference type="EMBL" id="JAD65201.1"/>
    </source>
</evidence>
<proteinExistence type="predicted"/>
<accession>A0A0A9BPC3</accession>
<name>A0A0A9BPC3_ARUDO</name>
<sequence length="30" mass="3886">MLRQVYLHLRRYPPIYCDCRRHLRFFLCCL</sequence>
<dbReference type="AlphaFoldDB" id="A0A0A9BPC3"/>
<reference evidence="1" key="2">
    <citation type="journal article" date="2015" name="Data Brief">
        <title>Shoot transcriptome of the giant reed, Arundo donax.</title>
        <authorList>
            <person name="Barrero R.A."/>
            <person name="Guerrero F.D."/>
            <person name="Moolhuijzen P."/>
            <person name="Goolsby J.A."/>
            <person name="Tidwell J."/>
            <person name="Bellgard S.E."/>
            <person name="Bellgard M.I."/>
        </authorList>
    </citation>
    <scope>NUCLEOTIDE SEQUENCE</scope>
    <source>
        <tissue evidence="1">Shoot tissue taken approximately 20 cm above the soil surface</tissue>
    </source>
</reference>
<protein>
    <submittedName>
        <fullName evidence="1">Uncharacterized protein</fullName>
    </submittedName>
</protein>
<dbReference type="EMBL" id="GBRH01232694">
    <property type="protein sequence ID" value="JAD65201.1"/>
    <property type="molecule type" value="Transcribed_RNA"/>
</dbReference>
<reference evidence="1" key="1">
    <citation type="submission" date="2014-09" db="EMBL/GenBank/DDBJ databases">
        <authorList>
            <person name="Magalhaes I.L.F."/>
            <person name="Oliveira U."/>
            <person name="Santos F.R."/>
            <person name="Vidigal T.H.D.A."/>
            <person name="Brescovit A.D."/>
            <person name="Santos A.J."/>
        </authorList>
    </citation>
    <scope>NUCLEOTIDE SEQUENCE</scope>
    <source>
        <tissue evidence="1">Shoot tissue taken approximately 20 cm above the soil surface</tissue>
    </source>
</reference>
<organism evidence="1">
    <name type="scientific">Arundo donax</name>
    <name type="common">Giant reed</name>
    <name type="synonym">Donax arundinaceus</name>
    <dbReference type="NCBI Taxonomy" id="35708"/>
    <lineage>
        <taxon>Eukaryota</taxon>
        <taxon>Viridiplantae</taxon>
        <taxon>Streptophyta</taxon>
        <taxon>Embryophyta</taxon>
        <taxon>Tracheophyta</taxon>
        <taxon>Spermatophyta</taxon>
        <taxon>Magnoliopsida</taxon>
        <taxon>Liliopsida</taxon>
        <taxon>Poales</taxon>
        <taxon>Poaceae</taxon>
        <taxon>PACMAD clade</taxon>
        <taxon>Arundinoideae</taxon>
        <taxon>Arundineae</taxon>
        <taxon>Arundo</taxon>
    </lineage>
</organism>